<reference evidence="1" key="1">
    <citation type="submission" date="2021-03" db="EMBL/GenBank/DDBJ databases">
        <authorList>
            <consortium name="DOE Joint Genome Institute"/>
            <person name="Ahrendt S."/>
            <person name="Looney B.P."/>
            <person name="Miyauchi S."/>
            <person name="Morin E."/>
            <person name="Drula E."/>
            <person name="Courty P.E."/>
            <person name="Chicoki N."/>
            <person name="Fauchery L."/>
            <person name="Kohler A."/>
            <person name="Kuo A."/>
            <person name="Labutti K."/>
            <person name="Pangilinan J."/>
            <person name="Lipzen A."/>
            <person name="Riley R."/>
            <person name="Andreopoulos W."/>
            <person name="He G."/>
            <person name="Johnson J."/>
            <person name="Barry K.W."/>
            <person name="Grigoriev I.V."/>
            <person name="Nagy L."/>
            <person name="Hibbett D."/>
            <person name="Henrissat B."/>
            <person name="Matheny P.B."/>
            <person name="Labbe J."/>
            <person name="Martin F."/>
        </authorList>
    </citation>
    <scope>NUCLEOTIDE SEQUENCE</scope>
    <source>
        <strain evidence="1">HHB10654</strain>
    </source>
</reference>
<comment type="caution">
    <text evidence="1">The sequence shown here is derived from an EMBL/GenBank/DDBJ whole genome shotgun (WGS) entry which is preliminary data.</text>
</comment>
<name>A0ACB8SJW7_9AGAM</name>
<organism evidence="1 2">
    <name type="scientific">Artomyces pyxidatus</name>
    <dbReference type="NCBI Taxonomy" id="48021"/>
    <lineage>
        <taxon>Eukaryota</taxon>
        <taxon>Fungi</taxon>
        <taxon>Dikarya</taxon>
        <taxon>Basidiomycota</taxon>
        <taxon>Agaricomycotina</taxon>
        <taxon>Agaricomycetes</taxon>
        <taxon>Russulales</taxon>
        <taxon>Auriscalpiaceae</taxon>
        <taxon>Artomyces</taxon>
    </lineage>
</organism>
<reference evidence="1" key="2">
    <citation type="journal article" date="2022" name="New Phytol.">
        <title>Evolutionary transition to the ectomycorrhizal habit in the genomes of a hyperdiverse lineage of mushroom-forming fungi.</title>
        <authorList>
            <person name="Looney B."/>
            <person name="Miyauchi S."/>
            <person name="Morin E."/>
            <person name="Drula E."/>
            <person name="Courty P.E."/>
            <person name="Kohler A."/>
            <person name="Kuo A."/>
            <person name="LaButti K."/>
            <person name="Pangilinan J."/>
            <person name="Lipzen A."/>
            <person name="Riley R."/>
            <person name="Andreopoulos W."/>
            <person name="He G."/>
            <person name="Johnson J."/>
            <person name="Nolan M."/>
            <person name="Tritt A."/>
            <person name="Barry K.W."/>
            <person name="Grigoriev I.V."/>
            <person name="Nagy L.G."/>
            <person name="Hibbett D."/>
            <person name="Henrissat B."/>
            <person name="Matheny P.B."/>
            <person name="Labbe J."/>
            <person name="Martin F.M."/>
        </authorList>
    </citation>
    <scope>NUCLEOTIDE SEQUENCE</scope>
    <source>
        <strain evidence="1">HHB10654</strain>
    </source>
</reference>
<evidence type="ECO:0000313" key="2">
    <source>
        <dbReference type="Proteomes" id="UP000814140"/>
    </source>
</evidence>
<proteinExistence type="predicted"/>
<dbReference type="EMBL" id="MU277262">
    <property type="protein sequence ID" value="KAI0056553.1"/>
    <property type="molecule type" value="Genomic_DNA"/>
</dbReference>
<evidence type="ECO:0000313" key="1">
    <source>
        <dbReference type="EMBL" id="KAI0056553.1"/>
    </source>
</evidence>
<sequence length="610" mass="68578">MTCTKLTSMPDLSALEKKIAEAEGKLLALRRLKNSQAPISRLPVEVLTRIFSCFQASRHNMHTSPSCPPAWVAVTHVCHHWRNVALSCPSLWTNVVLLSPSWASEMLNRSLNTPISIILDYDPEEEEIYADDHVVKSALARARRAKEIVLRGDYLQDNIRPLFRRTAPLLEKLELWDHNRPLSLRKGDLFLGQTPKLRSLKLRSCLIDWKASMLFSPTITRLRLEDVPEQDRATHMELRDILAALPNLQNLTLLNALQTSSKTRSNGALSDAQHRLPFPHLKSVNISAVTAQDVSAVVSCISAPMDAGLRIECEKFTAGRKPSSSAGCLASCLASFFSIDLPPDRQRALTSNYDAIGFAHSQRGHSFIAGNCFPRLEEPYDMDSNDPLTFANTQWTPKVYLQINRHPSQDCERDIYSLFKVACAILPLSDVNTAFVDNLEFYTPETWWQMFGKMDNIEEVVVATGEVYDGFLAAMAGKGRPSAPFPPDDLFDDIIARHESQSRKDAPLLPHLFPKLMELALEGIDLGWETTFEDLFGVLSFRCFKRNGMNRLETLRLHRCDVHAEHLIRLAGVVAQHGVDWDRVRDGAGLYESITNTFELADEDSSDEEG</sequence>
<keyword evidence="2" id="KW-1185">Reference proteome</keyword>
<gene>
    <name evidence="1" type="ORF">BV25DRAFT_1563377</name>
</gene>
<dbReference type="Proteomes" id="UP000814140">
    <property type="component" value="Unassembled WGS sequence"/>
</dbReference>
<protein>
    <submittedName>
        <fullName evidence="1">Uncharacterized protein</fullName>
    </submittedName>
</protein>
<accession>A0ACB8SJW7</accession>